<dbReference type="PANTHER" id="PTHR30383">
    <property type="entry name" value="THIOESTERASE 1/PROTEASE 1/LYSOPHOSPHOLIPASE L1"/>
    <property type="match status" value="1"/>
</dbReference>
<feature type="domain" description="SGNH hydrolase-type esterase" evidence="1">
    <location>
        <begin position="52"/>
        <end position="212"/>
    </location>
</feature>
<dbReference type="Gene3D" id="3.40.50.1110">
    <property type="entry name" value="SGNH hydrolase"/>
    <property type="match status" value="1"/>
</dbReference>
<dbReference type="SUPFAM" id="SSF52266">
    <property type="entry name" value="SGNH hydrolase"/>
    <property type="match status" value="1"/>
</dbReference>
<dbReference type="Proteomes" id="UP000184603">
    <property type="component" value="Unassembled WGS sequence"/>
</dbReference>
<evidence type="ECO:0000313" key="2">
    <source>
        <dbReference type="EMBL" id="SHO48002.1"/>
    </source>
</evidence>
<organism evidence="2 3">
    <name type="scientific">Desulfopila aestuarii DSM 18488</name>
    <dbReference type="NCBI Taxonomy" id="1121416"/>
    <lineage>
        <taxon>Bacteria</taxon>
        <taxon>Pseudomonadati</taxon>
        <taxon>Thermodesulfobacteriota</taxon>
        <taxon>Desulfobulbia</taxon>
        <taxon>Desulfobulbales</taxon>
        <taxon>Desulfocapsaceae</taxon>
        <taxon>Desulfopila</taxon>
    </lineage>
</organism>
<keyword evidence="3" id="KW-1185">Reference proteome</keyword>
<evidence type="ECO:0000313" key="3">
    <source>
        <dbReference type="Proteomes" id="UP000184603"/>
    </source>
</evidence>
<dbReference type="EMBL" id="FRFE01000008">
    <property type="protein sequence ID" value="SHO48002.1"/>
    <property type="molecule type" value="Genomic_DNA"/>
</dbReference>
<dbReference type="AlphaFoldDB" id="A0A1M7Y6D2"/>
<dbReference type="InterPro" id="IPR036514">
    <property type="entry name" value="SGNH_hydro_sf"/>
</dbReference>
<accession>A0A1M7Y6D2</accession>
<evidence type="ECO:0000259" key="1">
    <source>
        <dbReference type="Pfam" id="PF13472"/>
    </source>
</evidence>
<dbReference type="PROSITE" id="PS51257">
    <property type="entry name" value="PROKAR_LIPOPROTEIN"/>
    <property type="match status" value="1"/>
</dbReference>
<proteinExistence type="predicted"/>
<reference evidence="2 3" key="1">
    <citation type="submission" date="2016-12" db="EMBL/GenBank/DDBJ databases">
        <authorList>
            <person name="Song W.-J."/>
            <person name="Kurnit D.M."/>
        </authorList>
    </citation>
    <scope>NUCLEOTIDE SEQUENCE [LARGE SCALE GENOMIC DNA]</scope>
    <source>
        <strain evidence="2 3">DSM 18488</strain>
    </source>
</reference>
<dbReference type="PANTHER" id="PTHR30383:SF24">
    <property type="entry name" value="THIOESTERASE 1_PROTEASE 1_LYSOPHOSPHOLIPASE L1"/>
    <property type="match status" value="1"/>
</dbReference>
<gene>
    <name evidence="2" type="ORF">SAMN02745220_02095</name>
</gene>
<dbReference type="STRING" id="1121416.SAMN02745220_02095"/>
<dbReference type="OrthoDB" id="9786188at2"/>
<dbReference type="InterPro" id="IPR051532">
    <property type="entry name" value="Ester_Hydrolysis_Enzymes"/>
</dbReference>
<dbReference type="GO" id="GO:0004622">
    <property type="term" value="F:phosphatidylcholine lysophospholipase activity"/>
    <property type="evidence" value="ECO:0007669"/>
    <property type="project" value="TreeGrafter"/>
</dbReference>
<dbReference type="InterPro" id="IPR013830">
    <property type="entry name" value="SGNH_hydro"/>
</dbReference>
<dbReference type="CDD" id="cd01822">
    <property type="entry name" value="Lysophospholipase_L1_like"/>
    <property type="match status" value="1"/>
</dbReference>
<sequence length="236" mass="26292">MNRSYLRNNRVVTLLLLVLLLLVTGCDRQEEKQQPVTAKVEEQSEPLGTIVCVGDSLTAGLGVEEELSYPAQLERRLRVDGLNYQVVNAGVSGETTSGTLSRLEWILTMKPDIVILEIGANDGLRGIDPAVPAKNLREILRVLKENDIIVVFTGMKMVWNLGPAYTLAFNGIYPEIADENDLIFMPFFLEDVATKRDLNIEDGLHPNAKGYEKVVDNLYPYVLKAIKQFEKSRAGS</sequence>
<dbReference type="RefSeq" id="WP_073613384.1">
    <property type="nucleotide sequence ID" value="NZ_FRFE01000008.1"/>
</dbReference>
<dbReference type="Pfam" id="PF13472">
    <property type="entry name" value="Lipase_GDSL_2"/>
    <property type="match status" value="1"/>
</dbReference>
<name>A0A1M7Y6D2_9BACT</name>
<protein>
    <submittedName>
        <fullName evidence="2">Acyl-CoA thioesterase-1</fullName>
    </submittedName>
</protein>